<sequence>MATQRRTRPRPAKKTTPPAQRVDAPVEVDEVEPATNTQEPADIDAADELGGVLDADSTVPDAGPPTDDDESGEDDADDVSDEVDDEDHEDAIYNSEFRTFWNEYVETNGINLPEGHVLFPDEPLTFKGNTLRGSVVEVSEDIYRMVIPFRSKRPTFVLVARAGTIVPKAKFVTAEDYRTATQGALDVLLGE</sequence>
<gene>
    <name evidence="2" type="ORF">GMA6_24</name>
</gene>
<evidence type="ECO:0000313" key="2">
    <source>
        <dbReference type="EMBL" id="AKL88305.1"/>
    </source>
</evidence>
<proteinExistence type="predicted"/>
<name>A0A0K0NKQ9_9CAUD</name>
<feature type="compositionally biased region" description="Basic residues" evidence="1">
    <location>
        <begin position="1"/>
        <end position="13"/>
    </location>
</feature>
<dbReference type="KEGG" id="vg:28801074"/>
<dbReference type="GeneID" id="28801074"/>
<accession>A0A0K0NKQ9</accession>
<evidence type="ECO:0000256" key="1">
    <source>
        <dbReference type="SAM" id="MobiDB-lite"/>
    </source>
</evidence>
<feature type="compositionally biased region" description="Low complexity" evidence="1">
    <location>
        <begin position="14"/>
        <end position="25"/>
    </location>
</feature>
<keyword evidence="3" id="KW-1185">Reference proteome</keyword>
<evidence type="ECO:0000313" key="3">
    <source>
        <dbReference type="Proteomes" id="UP000203886"/>
    </source>
</evidence>
<dbReference type="EMBL" id="KR063280">
    <property type="protein sequence ID" value="AKL88305.1"/>
    <property type="molecule type" value="Genomic_DNA"/>
</dbReference>
<organism evidence="2 3">
    <name type="scientific">Gordonia phage GMA6</name>
    <dbReference type="NCBI Taxonomy" id="1647285"/>
    <lineage>
        <taxon>Viruses</taxon>
        <taxon>Duplodnaviria</taxon>
        <taxon>Heunggongvirae</taxon>
        <taxon>Uroviricota</taxon>
        <taxon>Caudoviricetes</taxon>
        <taxon>Bendigovirus</taxon>
        <taxon>Bendigovirus GMA6</taxon>
    </lineage>
</organism>
<feature type="compositionally biased region" description="Acidic residues" evidence="1">
    <location>
        <begin position="66"/>
        <end position="89"/>
    </location>
</feature>
<dbReference type="Proteomes" id="UP000203886">
    <property type="component" value="Segment"/>
</dbReference>
<reference evidence="2 3" key="1">
    <citation type="journal article" date="2015" name="PLoS ONE">
        <title>Lysis to Kill: Evaluation of the Lytic Abilities, and Genomics of Nine Bacteriophages Infective for Gordonia spp. and Their Potential Use in Activated Sludge Foam Biocontrol.</title>
        <authorList>
            <person name="Dyson Z.A."/>
            <person name="Tucci J."/>
            <person name="Seviour R.J."/>
            <person name="Petrovski S."/>
        </authorList>
    </citation>
    <scope>NUCLEOTIDE SEQUENCE [LARGE SCALE GENOMIC DNA]</scope>
</reference>
<feature type="region of interest" description="Disordered" evidence="1">
    <location>
        <begin position="1"/>
        <end position="89"/>
    </location>
</feature>
<dbReference type="RefSeq" id="YP_009273506.1">
    <property type="nucleotide sequence ID" value="NC_030906.1"/>
</dbReference>
<protein>
    <submittedName>
        <fullName evidence="2">Uncharacterized protein</fullName>
    </submittedName>
</protein>